<comment type="caution">
    <text evidence="2">The sequence shown here is derived from an EMBL/GenBank/DDBJ whole genome shotgun (WGS) entry which is preliminary data.</text>
</comment>
<keyword evidence="1" id="KW-0812">Transmembrane</keyword>
<dbReference type="AlphaFoldDB" id="A0AAN7K423"/>
<keyword evidence="1" id="KW-1133">Transmembrane helix</keyword>
<gene>
    <name evidence="2" type="ORF">SAY87_022350</name>
</gene>
<dbReference type="EMBL" id="JAXIOK010000011">
    <property type="protein sequence ID" value="KAK4759219.1"/>
    <property type="molecule type" value="Genomic_DNA"/>
</dbReference>
<evidence type="ECO:0000256" key="1">
    <source>
        <dbReference type="SAM" id="Phobius"/>
    </source>
</evidence>
<sequence>MVHATVPVLLFYGTMSQVLIQLGLVGGRLLKIYPMQGNSFQWVRPLRRREPRPQCHLLQIKSNVTRKTTVTESADKAAQSTRVLDLDTIICF</sequence>
<evidence type="ECO:0000313" key="2">
    <source>
        <dbReference type="EMBL" id="KAK4759219.1"/>
    </source>
</evidence>
<evidence type="ECO:0000313" key="3">
    <source>
        <dbReference type="Proteomes" id="UP001345219"/>
    </source>
</evidence>
<name>A0AAN7K423_9MYRT</name>
<protein>
    <submittedName>
        <fullName evidence="2">Uncharacterized protein</fullName>
    </submittedName>
</protein>
<proteinExistence type="predicted"/>
<feature type="transmembrane region" description="Helical" evidence="1">
    <location>
        <begin position="6"/>
        <end position="25"/>
    </location>
</feature>
<keyword evidence="1" id="KW-0472">Membrane</keyword>
<dbReference type="Proteomes" id="UP001345219">
    <property type="component" value="Chromosome 17"/>
</dbReference>
<accession>A0AAN7K423</accession>
<organism evidence="2 3">
    <name type="scientific">Trapa incisa</name>
    <dbReference type="NCBI Taxonomy" id="236973"/>
    <lineage>
        <taxon>Eukaryota</taxon>
        <taxon>Viridiplantae</taxon>
        <taxon>Streptophyta</taxon>
        <taxon>Embryophyta</taxon>
        <taxon>Tracheophyta</taxon>
        <taxon>Spermatophyta</taxon>
        <taxon>Magnoliopsida</taxon>
        <taxon>eudicotyledons</taxon>
        <taxon>Gunneridae</taxon>
        <taxon>Pentapetalae</taxon>
        <taxon>rosids</taxon>
        <taxon>malvids</taxon>
        <taxon>Myrtales</taxon>
        <taxon>Lythraceae</taxon>
        <taxon>Trapa</taxon>
    </lineage>
</organism>
<reference evidence="2 3" key="1">
    <citation type="journal article" date="2023" name="Hortic Res">
        <title>Pangenome of water caltrop reveals structural variations and asymmetric subgenome divergence after allopolyploidization.</title>
        <authorList>
            <person name="Zhang X."/>
            <person name="Chen Y."/>
            <person name="Wang L."/>
            <person name="Yuan Y."/>
            <person name="Fang M."/>
            <person name="Shi L."/>
            <person name="Lu R."/>
            <person name="Comes H.P."/>
            <person name="Ma Y."/>
            <person name="Chen Y."/>
            <person name="Huang G."/>
            <person name="Zhou Y."/>
            <person name="Zheng Z."/>
            <person name="Qiu Y."/>
        </authorList>
    </citation>
    <scope>NUCLEOTIDE SEQUENCE [LARGE SCALE GENOMIC DNA]</scope>
    <source>
        <tissue evidence="2">Roots</tissue>
    </source>
</reference>
<keyword evidence="3" id="KW-1185">Reference proteome</keyword>